<comment type="subcellular location">
    <subcellularLocation>
        <location evidence="3">Endoplasmic reticulum membrane</location>
        <topology evidence="3">Peripheral membrane protein</topology>
    </subcellularLocation>
    <subcellularLocation>
        <location evidence="2">Microsome membrane</location>
        <topology evidence="2">Peripheral membrane protein</topology>
    </subcellularLocation>
</comment>
<dbReference type="InterPro" id="IPR002401">
    <property type="entry name" value="Cyt_P450_E_grp-I"/>
</dbReference>
<feature type="transmembrane region" description="Helical" evidence="15">
    <location>
        <begin position="12"/>
        <end position="33"/>
    </location>
</feature>
<evidence type="ECO:0000256" key="1">
    <source>
        <dbReference type="ARBA" id="ARBA00001971"/>
    </source>
</evidence>
<dbReference type="PROSITE" id="PS00086">
    <property type="entry name" value="CYTOCHROME_P450"/>
    <property type="match status" value="1"/>
</dbReference>
<organism evidence="16">
    <name type="scientific">Culex pipiens pallens</name>
    <name type="common">Mosquito</name>
    <dbReference type="NCBI Taxonomy" id="42434"/>
    <lineage>
        <taxon>Eukaryota</taxon>
        <taxon>Metazoa</taxon>
        <taxon>Ecdysozoa</taxon>
        <taxon>Arthropoda</taxon>
        <taxon>Hexapoda</taxon>
        <taxon>Insecta</taxon>
        <taxon>Pterygota</taxon>
        <taxon>Neoptera</taxon>
        <taxon>Endopterygota</taxon>
        <taxon>Diptera</taxon>
        <taxon>Nematocera</taxon>
        <taxon>Culicoidea</taxon>
        <taxon>Culicidae</taxon>
        <taxon>Culicinae</taxon>
        <taxon>Culicini</taxon>
        <taxon>Culex</taxon>
        <taxon>Culex</taxon>
    </lineage>
</organism>
<dbReference type="PANTHER" id="PTHR24292">
    <property type="entry name" value="CYTOCHROME P450"/>
    <property type="match status" value="1"/>
</dbReference>
<sequence>MPQTCSFMNQPMGLLNTILYLVVPVFALFYLFLRRKYSYWADRNVPHEPGQFPMGSLKGMGSKYHLIQITDRIYNKFKGTGSMAGFYVTLSPTVLVTDLELVKQILVKDFNSFRDRGMYYNEKEDPLSAHLFSIEGEKWRYMRNKLSPTFTSGKIKYMFLTMQEIGDEFVHSFDKYAEAQEPVDMKALAQRFTCDVIGSCAFGLNCNSLKNEGSELLAMGDKVFKLNQWQMLKAFFVMSYRDLSHKLGLRQLPVEVTDYFMNVIQGTVDHREKNNVVRPDFLQLLMQLKNKGTIEDHAEDSADKITMDQAAAQAFLFFFAGFETSSTALSFAIFELANNPDIQEKARAEVQRVLAVHGGHLTYEAIKDMTYLEQVVNESLRMYPPVGNIIRIANQPYQLTSPNVVIEKGTMVMIPAYSIQRDPDIYPNPSQFDPDRFTPEAIQARHTHTFLPFGDGPRNCIGMRFALLEVKFGIAQLLSRLSFTLNSRVRLPLELETKSSMMEIKGGLWLDVKKI</sequence>
<keyword evidence="8" id="KW-0492">Microsome</keyword>
<dbReference type="GO" id="GO:0004497">
    <property type="term" value="F:monooxygenase activity"/>
    <property type="evidence" value="ECO:0007669"/>
    <property type="project" value="UniProtKB-KW"/>
</dbReference>
<proteinExistence type="evidence at transcript level"/>
<dbReference type="PRINTS" id="PR00463">
    <property type="entry name" value="EP450I"/>
</dbReference>
<evidence type="ECO:0000256" key="7">
    <source>
        <dbReference type="ARBA" id="ARBA00022824"/>
    </source>
</evidence>
<gene>
    <name evidence="16" type="primary">CYP6AA9</name>
</gene>
<keyword evidence="6 13" id="KW-0479">Metal-binding</keyword>
<evidence type="ECO:0000256" key="3">
    <source>
        <dbReference type="ARBA" id="ARBA00004406"/>
    </source>
</evidence>
<dbReference type="FunFam" id="1.10.630.10:FF:000042">
    <property type="entry name" value="Cytochrome P450"/>
    <property type="match status" value="1"/>
</dbReference>
<keyword evidence="5 13" id="KW-0349">Heme</keyword>
<keyword evidence="15" id="KW-0812">Transmembrane</keyword>
<dbReference type="GO" id="GO:0016705">
    <property type="term" value="F:oxidoreductase activity, acting on paired donors, with incorporation or reduction of molecular oxygen"/>
    <property type="evidence" value="ECO:0007669"/>
    <property type="project" value="InterPro"/>
</dbReference>
<dbReference type="PANTHER" id="PTHR24292:SF100">
    <property type="entry name" value="CYTOCHROME P450 6A16, ISOFORM B-RELATED"/>
    <property type="match status" value="1"/>
</dbReference>
<name>A0A0E3LY32_CULPA</name>
<keyword evidence="7" id="KW-0256">Endoplasmic reticulum</keyword>
<keyword evidence="15" id="KW-1133">Transmembrane helix</keyword>
<keyword evidence="9 14" id="KW-0560">Oxidoreductase</keyword>
<evidence type="ECO:0000256" key="8">
    <source>
        <dbReference type="ARBA" id="ARBA00022848"/>
    </source>
</evidence>
<dbReference type="SUPFAM" id="SSF48264">
    <property type="entry name" value="Cytochrome P450"/>
    <property type="match status" value="1"/>
</dbReference>
<dbReference type="Gene3D" id="1.10.630.10">
    <property type="entry name" value="Cytochrome P450"/>
    <property type="match status" value="1"/>
</dbReference>
<comment type="cofactor">
    <cofactor evidence="1 13">
        <name>heme</name>
        <dbReference type="ChEBI" id="CHEBI:30413"/>
    </cofactor>
</comment>
<dbReference type="PRINTS" id="PR00385">
    <property type="entry name" value="P450"/>
</dbReference>
<dbReference type="InterPro" id="IPR017972">
    <property type="entry name" value="Cyt_P450_CS"/>
</dbReference>
<comment type="similarity">
    <text evidence="4 14">Belongs to the cytochrome P450 family.</text>
</comment>
<evidence type="ECO:0000256" key="14">
    <source>
        <dbReference type="RuleBase" id="RU000461"/>
    </source>
</evidence>
<dbReference type="EMBL" id="KP162164">
    <property type="protein sequence ID" value="AKA45037.1"/>
    <property type="molecule type" value="mRNA"/>
</dbReference>
<evidence type="ECO:0000256" key="11">
    <source>
        <dbReference type="ARBA" id="ARBA00023033"/>
    </source>
</evidence>
<evidence type="ECO:0000256" key="4">
    <source>
        <dbReference type="ARBA" id="ARBA00010617"/>
    </source>
</evidence>
<dbReference type="InterPro" id="IPR001128">
    <property type="entry name" value="Cyt_P450"/>
</dbReference>
<reference evidence="16" key="1">
    <citation type="journal article" date="2016" name="Mol. Genet. Genomics">
        <title>Comparative transcriptome analyses of deltamethrin-susceptible and -resistant Culex pipiens pallens by RNA-seq.</title>
        <authorList>
            <person name="Lv Y."/>
            <person name="Wang W."/>
            <person name="Hong S."/>
            <person name="Lei Z."/>
            <person name="Fang F."/>
            <person name="Guo Q."/>
            <person name="Hu S."/>
            <person name="Tian M."/>
            <person name="Liu B."/>
            <person name="Zhang D."/>
            <person name="Sun Y."/>
            <person name="Ma L."/>
            <person name="Shen B."/>
            <person name="Zhou D."/>
            <person name="Zhu C."/>
        </authorList>
    </citation>
    <scope>NUCLEOTIDE SEQUENCE</scope>
</reference>
<dbReference type="InterPro" id="IPR036396">
    <property type="entry name" value="Cyt_P450_sf"/>
</dbReference>
<evidence type="ECO:0000256" key="10">
    <source>
        <dbReference type="ARBA" id="ARBA00023004"/>
    </source>
</evidence>
<dbReference type="AlphaFoldDB" id="A0A0E3LY32"/>
<evidence type="ECO:0000256" key="15">
    <source>
        <dbReference type="SAM" id="Phobius"/>
    </source>
</evidence>
<protein>
    <submittedName>
        <fullName evidence="16">Cytochrome P450 CYP6AA9</fullName>
    </submittedName>
</protein>
<accession>A0A0E3LY32</accession>
<dbReference type="GO" id="GO:0005506">
    <property type="term" value="F:iron ion binding"/>
    <property type="evidence" value="ECO:0007669"/>
    <property type="project" value="InterPro"/>
</dbReference>
<keyword evidence="12 15" id="KW-0472">Membrane</keyword>
<evidence type="ECO:0000256" key="2">
    <source>
        <dbReference type="ARBA" id="ARBA00004174"/>
    </source>
</evidence>
<evidence type="ECO:0000256" key="6">
    <source>
        <dbReference type="ARBA" id="ARBA00022723"/>
    </source>
</evidence>
<dbReference type="Pfam" id="PF00067">
    <property type="entry name" value="p450"/>
    <property type="match status" value="1"/>
</dbReference>
<keyword evidence="11 14" id="KW-0503">Monooxygenase</keyword>
<feature type="binding site" description="axial binding residue" evidence="13">
    <location>
        <position position="460"/>
    </location>
    <ligand>
        <name>heme</name>
        <dbReference type="ChEBI" id="CHEBI:30413"/>
    </ligand>
    <ligandPart>
        <name>Fe</name>
        <dbReference type="ChEBI" id="CHEBI:18248"/>
    </ligandPart>
</feature>
<dbReference type="CDD" id="cd11056">
    <property type="entry name" value="CYP6-like"/>
    <property type="match status" value="1"/>
</dbReference>
<evidence type="ECO:0000256" key="12">
    <source>
        <dbReference type="ARBA" id="ARBA00023136"/>
    </source>
</evidence>
<evidence type="ECO:0000313" key="16">
    <source>
        <dbReference type="EMBL" id="AKA45037.1"/>
    </source>
</evidence>
<dbReference type="InterPro" id="IPR050476">
    <property type="entry name" value="Insect_CytP450_Detox"/>
</dbReference>
<dbReference type="GO" id="GO:0020037">
    <property type="term" value="F:heme binding"/>
    <property type="evidence" value="ECO:0007669"/>
    <property type="project" value="InterPro"/>
</dbReference>
<evidence type="ECO:0000256" key="5">
    <source>
        <dbReference type="ARBA" id="ARBA00022617"/>
    </source>
</evidence>
<keyword evidence="10 13" id="KW-0408">Iron</keyword>
<evidence type="ECO:0000256" key="13">
    <source>
        <dbReference type="PIRSR" id="PIRSR602401-1"/>
    </source>
</evidence>
<dbReference type="GO" id="GO:0005789">
    <property type="term" value="C:endoplasmic reticulum membrane"/>
    <property type="evidence" value="ECO:0007669"/>
    <property type="project" value="UniProtKB-SubCell"/>
</dbReference>
<evidence type="ECO:0000256" key="9">
    <source>
        <dbReference type="ARBA" id="ARBA00023002"/>
    </source>
</evidence>